<organism evidence="1 2">
    <name type="scientific">Hyphomicrobium sulfonivorans</name>
    <dbReference type="NCBI Taxonomy" id="121290"/>
    <lineage>
        <taxon>Bacteria</taxon>
        <taxon>Pseudomonadati</taxon>
        <taxon>Pseudomonadota</taxon>
        <taxon>Alphaproteobacteria</taxon>
        <taxon>Hyphomicrobiales</taxon>
        <taxon>Hyphomicrobiaceae</taxon>
        <taxon>Hyphomicrobium</taxon>
    </lineage>
</organism>
<dbReference type="EMBL" id="LMTR01000028">
    <property type="protein sequence ID" value="KWT70766.1"/>
    <property type="molecule type" value="Genomic_DNA"/>
</dbReference>
<evidence type="ECO:0000313" key="2">
    <source>
        <dbReference type="Proteomes" id="UP000059074"/>
    </source>
</evidence>
<evidence type="ECO:0000313" key="1">
    <source>
        <dbReference type="EMBL" id="KWT70766.1"/>
    </source>
</evidence>
<gene>
    <name evidence="1" type="ORF">APY04_0827</name>
</gene>
<dbReference type="OrthoDB" id="6689757at2"/>
<dbReference type="RefSeq" id="WP_068459934.1">
    <property type="nucleotide sequence ID" value="NZ_LMTR01000028.1"/>
</dbReference>
<name>A0A109BL09_HYPSL</name>
<sequence>MRADQVVWINPGIFPMSIGFCPSEKAWNRLVKSMGLATEPYPDTDARCTVFERNGQTTRCIVTVSERMDKRRDVPTMALLVHESVHVWQQARQEMREAEPSKEFEAYAVQYISQEMMDAYQATRKPKRTRRKS</sequence>
<dbReference type="STRING" id="121290.APY04_0827"/>
<dbReference type="AlphaFoldDB" id="A0A109BL09"/>
<protein>
    <submittedName>
        <fullName evidence="1">Uncharacterized protein</fullName>
    </submittedName>
</protein>
<dbReference type="Proteomes" id="UP000059074">
    <property type="component" value="Unassembled WGS sequence"/>
</dbReference>
<dbReference type="PATRIC" id="fig|121290.4.peg.3523"/>
<comment type="caution">
    <text evidence="1">The sequence shown here is derived from an EMBL/GenBank/DDBJ whole genome shotgun (WGS) entry which is preliminary data.</text>
</comment>
<keyword evidence="2" id="KW-1185">Reference proteome</keyword>
<accession>A0A109BL09</accession>
<proteinExistence type="predicted"/>
<reference evidence="1 2" key="1">
    <citation type="submission" date="2015-10" db="EMBL/GenBank/DDBJ databases">
        <title>Transcriptomic analysis of a linuron degrading triple-species bacterial consortium.</title>
        <authorList>
            <person name="Albers P."/>
        </authorList>
    </citation>
    <scope>NUCLEOTIDE SEQUENCE [LARGE SCALE GENOMIC DNA]</scope>
    <source>
        <strain evidence="1 2">WDL6</strain>
    </source>
</reference>